<comment type="similarity">
    <text evidence="4">Belongs to the ABC transporter superfamily. Macrolide exporter (TC 3.A.1.122) family.</text>
</comment>
<dbReference type="InterPro" id="IPR003439">
    <property type="entry name" value="ABC_transporter-like_ATP-bd"/>
</dbReference>
<evidence type="ECO:0000256" key="1">
    <source>
        <dbReference type="ARBA" id="ARBA00022448"/>
    </source>
</evidence>
<dbReference type="SUPFAM" id="SSF52540">
    <property type="entry name" value="P-loop containing nucleoside triphosphate hydrolases"/>
    <property type="match status" value="1"/>
</dbReference>
<dbReference type="InterPro" id="IPR003593">
    <property type="entry name" value="AAA+_ATPase"/>
</dbReference>
<keyword evidence="2" id="KW-0547">Nucleotide-binding</keyword>
<dbReference type="Gene3D" id="3.40.50.300">
    <property type="entry name" value="P-loop containing nucleotide triphosphate hydrolases"/>
    <property type="match status" value="1"/>
</dbReference>
<evidence type="ECO:0000256" key="4">
    <source>
        <dbReference type="ARBA" id="ARBA00038388"/>
    </source>
</evidence>
<dbReference type="InterPro" id="IPR017871">
    <property type="entry name" value="ABC_transporter-like_CS"/>
</dbReference>
<dbReference type="PROSITE" id="PS00211">
    <property type="entry name" value="ABC_TRANSPORTER_1"/>
    <property type="match status" value="1"/>
</dbReference>
<dbReference type="PROSITE" id="PS50893">
    <property type="entry name" value="ABC_TRANSPORTER_2"/>
    <property type="match status" value="1"/>
</dbReference>
<dbReference type="PANTHER" id="PTHR24220:SF659">
    <property type="entry name" value="TRANSPORTER, PUTATIVE-RELATED"/>
    <property type="match status" value="1"/>
</dbReference>
<keyword evidence="3 7" id="KW-0067">ATP-binding</keyword>
<name>A0A345P6G9_9GAMM</name>
<dbReference type="GO" id="GO:0005524">
    <property type="term" value="F:ATP binding"/>
    <property type="evidence" value="ECO:0007669"/>
    <property type="project" value="UniProtKB-KW"/>
</dbReference>
<dbReference type="GO" id="GO:0022857">
    <property type="term" value="F:transmembrane transporter activity"/>
    <property type="evidence" value="ECO:0007669"/>
    <property type="project" value="UniProtKB-ARBA"/>
</dbReference>
<evidence type="ECO:0000256" key="3">
    <source>
        <dbReference type="ARBA" id="ARBA00022840"/>
    </source>
</evidence>
<dbReference type="SMART" id="SM00382">
    <property type="entry name" value="AAA"/>
    <property type="match status" value="1"/>
</dbReference>
<feature type="domain" description="ABC transporter" evidence="6">
    <location>
        <begin position="38"/>
        <end position="278"/>
    </location>
</feature>
<evidence type="ECO:0000256" key="5">
    <source>
        <dbReference type="SAM" id="MobiDB-lite"/>
    </source>
</evidence>
<evidence type="ECO:0000259" key="6">
    <source>
        <dbReference type="PROSITE" id="PS50893"/>
    </source>
</evidence>
<protein>
    <submittedName>
        <fullName evidence="7">ABC transporter ATP-binding protein</fullName>
    </submittedName>
</protein>
<keyword evidence="1" id="KW-0813">Transport</keyword>
<dbReference type="EMBL" id="CP031222">
    <property type="protein sequence ID" value="AXI02878.1"/>
    <property type="molecule type" value="Genomic_DNA"/>
</dbReference>
<dbReference type="Pfam" id="PF00005">
    <property type="entry name" value="ABC_tran"/>
    <property type="match status" value="1"/>
</dbReference>
<reference evidence="7 8" key="1">
    <citation type="submission" date="2018-07" db="EMBL/GenBank/DDBJ databases">
        <title>Genome sequencing of Moraxellaceae gen. HYN0046.</title>
        <authorList>
            <person name="Kim M."/>
            <person name="Yi H."/>
        </authorList>
    </citation>
    <scope>NUCLEOTIDE SEQUENCE [LARGE SCALE GENOMIC DNA]</scope>
    <source>
        <strain evidence="7 8">HYN0046</strain>
    </source>
</reference>
<evidence type="ECO:0000313" key="7">
    <source>
        <dbReference type="EMBL" id="AXI02878.1"/>
    </source>
</evidence>
<evidence type="ECO:0000256" key="2">
    <source>
        <dbReference type="ARBA" id="ARBA00022741"/>
    </source>
</evidence>
<dbReference type="FunFam" id="3.40.50.300:FF:000032">
    <property type="entry name" value="Export ABC transporter ATP-binding protein"/>
    <property type="match status" value="1"/>
</dbReference>
<dbReference type="CDD" id="cd03255">
    <property type="entry name" value="ABC_MJ0796_LolCDE_FtsE"/>
    <property type="match status" value="1"/>
</dbReference>
<dbReference type="InterPro" id="IPR015854">
    <property type="entry name" value="ABC_transpr_LolD-like"/>
</dbReference>
<dbReference type="KEGG" id="mbah:HYN46_08530"/>
<organism evidence="7 8">
    <name type="scientific">Aquirhabdus parva</name>
    <dbReference type="NCBI Taxonomy" id="2283318"/>
    <lineage>
        <taxon>Bacteria</taxon>
        <taxon>Pseudomonadati</taxon>
        <taxon>Pseudomonadota</taxon>
        <taxon>Gammaproteobacteria</taxon>
        <taxon>Moraxellales</taxon>
        <taxon>Moraxellaceae</taxon>
        <taxon>Aquirhabdus</taxon>
    </lineage>
</organism>
<evidence type="ECO:0000313" key="8">
    <source>
        <dbReference type="Proteomes" id="UP000253940"/>
    </source>
</evidence>
<feature type="region of interest" description="Disordered" evidence="5">
    <location>
        <begin position="1"/>
        <end position="21"/>
    </location>
</feature>
<dbReference type="AlphaFoldDB" id="A0A345P6G9"/>
<accession>A0A345P6G9</accession>
<dbReference type="InterPro" id="IPR017911">
    <property type="entry name" value="MacB-like_ATP-bd"/>
</dbReference>
<keyword evidence="8" id="KW-1185">Reference proteome</keyword>
<dbReference type="GO" id="GO:0016887">
    <property type="term" value="F:ATP hydrolysis activity"/>
    <property type="evidence" value="ECO:0007669"/>
    <property type="project" value="InterPro"/>
</dbReference>
<proteinExistence type="inferred from homology"/>
<dbReference type="OrthoDB" id="9801477at2"/>
<dbReference type="PANTHER" id="PTHR24220">
    <property type="entry name" value="IMPORT ATP-BINDING PROTEIN"/>
    <property type="match status" value="1"/>
</dbReference>
<dbReference type="GO" id="GO:1902495">
    <property type="term" value="C:transmembrane transporter complex"/>
    <property type="evidence" value="ECO:0007669"/>
    <property type="project" value="UniProtKB-ARBA"/>
</dbReference>
<gene>
    <name evidence="7" type="ORF">HYN46_08530</name>
</gene>
<dbReference type="GO" id="GO:0005886">
    <property type="term" value="C:plasma membrane"/>
    <property type="evidence" value="ECO:0007669"/>
    <property type="project" value="TreeGrafter"/>
</dbReference>
<dbReference type="RefSeq" id="WP_114898988.1">
    <property type="nucleotide sequence ID" value="NZ_CP031222.1"/>
</dbReference>
<dbReference type="Proteomes" id="UP000253940">
    <property type="component" value="Chromosome"/>
</dbReference>
<dbReference type="InterPro" id="IPR027417">
    <property type="entry name" value="P-loop_NTPase"/>
</dbReference>
<sequence>MSDLLVGEPSETSAQNRSIIDPRLNSDVKHHPEKLVAIQVEHVTQIVKTEAGLLTVLNDISFQICQGEQVAITGRSGSGKSTLLGLLAGLDTAASGKIRIFDEPLQDLNEDQRARIRLDYIGFVFQSFQLLPHLSALENVALPLTLARRIPAKQAREFAGNMLDRVGLSARKLQHPRVLSGGEQQRVAIARALVHEPKIIFADEPTGNLDGQTANDIEDLLFELNREQGTTLVVVTHDLTLARRCNRQLHLVAGYLDADEQPHNIPSLASVLDERVGLGS</sequence>